<keyword evidence="3" id="KW-1185">Reference proteome</keyword>
<evidence type="ECO:0000313" key="3">
    <source>
        <dbReference type="Proteomes" id="UP000309215"/>
    </source>
</evidence>
<accession>A0A4U1J1G0</accession>
<gene>
    <name evidence="2" type="ORF">E8A74_33310</name>
</gene>
<keyword evidence="1" id="KW-1133">Transmembrane helix</keyword>
<dbReference type="PANTHER" id="PTHR34211">
    <property type="entry name" value="CALCINEURIN-LIKE METALLO-PHOSPHOESTERASE SUPERFAMILY PROTEIN"/>
    <property type="match status" value="1"/>
</dbReference>
<comment type="caution">
    <text evidence="2">The sequence shown here is derived from an EMBL/GenBank/DDBJ whole genome shotgun (WGS) entry which is preliminary data.</text>
</comment>
<keyword evidence="1" id="KW-0812">Transmembrane</keyword>
<feature type="transmembrane region" description="Helical" evidence="1">
    <location>
        <begin position="435"/>
        <end position="453"/>
    </location>
</feature>
<sequence>MPISAPSPVRPAPLRPEAAPADVPKLLFTRGGHYPRAIAWFGARSFWGHLWHLAASVIATEDIDSRAWMRPSTPDTLTRKAAAVLGGRAGAETLAEALDRDVWIDFLADTGDCVSVSHEVARLVFMTYEVQDPQKPGETLVLPRGDVLLFGGDTAYPVATELEIHNRVIVPFSRVLEEVRDGKPRVILGVPGNHDWYAGLDGFGRMFRERRGTVDLVETSAPNEVVRFAQIGHFIQWVEAFRVGRYVSKRSTLPLEGYVPVQDASYFALRIAPGLDLWGADRQLRAVDFEQRAFFSSLRTENRGVLLTLADPAYAFLEPNPAGQHIIDALDLRLEDDSVLVLTGDTHHYCREQIGKTCHVIAGGGGAFLHPARIMRQGLPQPAAEFPGPKASLALALQIPWQIVHGRSGFLVHLAAALLYLPGFTAVRWGGAPPLVMSFATAALAGFVCRLIGGFRNRSLAVYMLATIAGLMIGFMPMLARMTFTAAGGLFDAADLFGTRPWLVLVVSVYVATLVFGAYLTALTVLGIEQHQAFAALAHPGYKHFVRVRVRRDGSGADAWVLGKVDPLSPSDPVVLVDQFSWRNEGLSAGARSAMPASLLRRMSSDAAQQQRR</sequence>
<dbReference type="InterPro" id="IPR029052">
    <property type="entry name" value="Metallo-depent_PP-like"/>
</dbReference>
<evidence type="ECO:0008006" key="4">
    <source>
        <dbReference type="Google" id="ProtNLM"/>
    </source>
</evidence>
<dbReference type="PANTHER" id="PTHR34211:SF3">
    <property type="entry name" value="CALCINEURIN-LIKE METALLO-PHOSPHOESTERASE SUPERFAMILY PROTEIN"/>
    <property type="match status" value="1"/>
</dbReference>
<dbReference type="EMBL" id="SSMQ01000044">
    <property type="protein sequence ID" value="TKD00803.1"/>
    <property type="molecule type" value="Genomic_DNA"/>
</dbReference>
<feature type="transmembrane region" description="Helical" evidence="1">
    <location>
        <begin position="460"/>
        <end position="482"/>
    </location>
</feature>
<reference evidence="2 3" key="1">
    <citation type="submission" date="2019-04" db="EMBL/GenBank/DDBJ databases">
        <authorList>
            <person name="Li Y."/>
            <person name="Wang J."/>
        </authorList>
    </citation>
    <scope>NUCLEOTIDE SEQUENCE [LARGE SCALE GENOMIC DNA]</scope>
    <source>
        <strain evidence="2 3">DSM 14668</strain>
    </source>
</reference>
<organism evidence="2 3">
    <name type="scientific">Polyangium fumosum</name>
    <dbReference type="NCBI Taxonomy" id="889272"/>
    <lineage>
        <taxon>Bacteria</taxon>
        <taxon>Pseudomonadati</taxon>
        <taxon>Myxococcota</taxon>
        <taxon>Polyangia</taxon>
        <taxon>Polyangiales</taxon>
        <taxon>Polyangiaceae</taxon>
        <taxon>Polyangium</taxon>
    </lineage>
</organism>
<dbReference type="RefSeq" id="WP_136933156.1">
    <property type="nucleotide sequence ID" value="NZ_SSMQ01000044.1"/>
</dbReference>
<dbReference type="OrthoDB" id="500534at2"/>
<dbReference type="SUPFAM" id="SSF56300">
    <property type="entry name" value="Metallo-dependent phosphatases"/>
    <property type="match status" value="1"/>
</dbReference>
<proteinExistence type="predicted"/>
<dbReference type="AlphaFoldDB" id="A0A4U1J1G0"/>
<evidence type="ECO:0000313" key="2">
    <source>
        <dbReference type="EMBL" id="TKD00803.1"/>
    </source>
</evidence>
<feature type="transmembrane region" description="Helical" evidence="1">
    <location>
        <begin position="502"/>
        <end position="526"/>
    </location>
</feature>
<keyword evidence="1" id="KW-0472">Membrane</keyword>
<name>A0A4U1J1G0_9BACT</name>
<dbReference type="Proteomes" id="UP000309215">
    <property type="component" value="Unassembled WGS sequence"/>
</dbReference>
<protein>
    <recommendedName>
        <fullName evidence="4">Calcineurin-like phosphoesterase domain-containing protein</fullName>
    </recommendedName>
</protein>
<evidence type="ECO:0000256" key="1">
    <source>
        <dbReference type="SAM" id="Phobius"/>
    </source>
</evidence>